<accession>Q09CW4</accession>
<keyword evidence="2" id="KW-0472">Membrane</keyword>
<feature type="transmembrane region" description="Helical" evidence="2">
    <location>
        <begin position="316"/>
        <end position="336"/>
    </location>
</feature>
<organism evidence="3 4">
    <name type="scientific">Stigmatella aurantiaca (strain DW4/3-1)</name>
    <dbReference type="NCBI Taxonomy" id="378806"/>
    <lineage>
        <taxon>Bacteria</taxon>
        <taxon>Pseudomonadati</taxon>
        <taxon>Myxococcota</taxon>
        <taxon>Myxococcia</taxon>
        <taxon>Myxococcales</taxon>
        <taxon>Cystobacterineae</taxon>
        <taxon>Archangiaceae</taxon>
        <taxon>Stigmatella</taxon>
    </lineage>
</organism>
<feature type="region of interest" description="Disordered" evidence="1">
    <location>
        <begin position="674"/>
        <end position="696"/>
    </location>
</feature>
<name>Q09CW4_STIAD</name>
<comment type="caution">
    <text evidence="3">The sequence shown here is derived from an EMBL/GenBank/DDBJ whole genome shotgun (WGS) entry which is preliminary data.</text>
</comment>
<sequence>MAESSPGRWPREGAAHCSPRACGIPAHAQRLHHHRGHPGVERVVLQRVRPRQGGGALRDRAVQLLLLLERLHHRGLRVHLHAPAGRGAAGGHAAAAVLLSGEGPGHRAGQVPGWAGVPRPVPGLHGLHAVDGDGERQGVRRAHRRGLPGVAAAGQRLLGGGHVRLGAGAQSAPGRHSHRVHAGGAHRVLAAGAHHRPALVGCVQRTVLVESALPAVPGRVGAHPGRCLLPAGHLRGALRGHAGARGAEVAMNPRGSSLPLTLLFVAVLVGGLIAERIAGAGTSLTAVMGVRLGVLLAIIGWGAARMMRVSGERRVLWRWTLLCYTVAFTGLLLYTAQTELGARWFGTPLAQAAPKLAVAFQVLFPALIVLGLVPLALLEVSAAAMVRAPVLETARARGALFSGLGTAFVLVFAFSAMYVATQLDATWDLSYFRTARPGESTRKVVRGLNEPLQVTSFFPPANDVGDQVEQYFRELSQESPQLQVERLDQAVEPARARTLGVTTNGVVVFSKGEKREVYTVGLELDRARGQLQRLDQEAQRRLLTVARPRRVIYFTTGHGERSDGRAVPGETPRAGINQLKELLRAQNVEVQNLGASEGLGSEVPRDAAVVVLVSPMKEFLPEEVAALREYEERGGRVWMAFDPDGPSHDSLLEPLGLRYLNTPLANDQVFFRTTRQPSDRGNLGTSTFSSHPSASTLSSLGSQAPVAFLSAGALEPRNPLPTGLGQDITVRAHEATFLDKDRDFTEDPGEERRAWPLVVAVEKATQGKDVMRAVVMADSDALSDGVVPNMANAYLVLDTLRWLTGEESIAGTVSSEEDVPIQHTREQDVAWFYATVFLGPLLVLGVGFFVTRRRGRRAPRDVVEGSAR</sequence>
<keyword evidence="2" id="KW-0812">Transmembrane</keyword>
<feature type="transmembrane region" description="Helical" evidence="2">
    <location>
        <begin position="260"/>
        <end position="278"/>
    </location>
</feature>
<feature type="transmembrane region" description="Helical" evidence="2">
    <location>
        <begin position="356"/>
        <end position="378"/>
    </location>
</feature>
<dbReference type="Proteomes" id="UP000032702">
    <property type="component" value="Unassembled WGS sequence"/>
</dbReference>
<feature type="transmembrane region" description="Helical" evidence="2">
    <location>
        <begin position="830"/>
        <end position="850"/>
    </location>
</feature>
<reference evidence="3 4" key="1">
    <citation type="submission" date="2006-04" db="EMBL/GenBank/DDBJ databases">
        <authorList>
            <person name="Nierman W.C."/>
        </authorList>
    </citation>
    <scope>NUCLEOTIDE SEQUENCE [LARGE SCALE GENOMIC DNA]</scope>
    <source>
        <strain evidence="3 4">DW4/3-1</strain>
    </source>
</reference>
<keyword evidence="2" id="KW-1133">Transmembrane helix</keyword>
<evidence type="ECO:0000256" key="1">
    <source>
        <dbReference type="SAM" id="MobiDB-lite"/>
    </source>
</evidence>
<evidence type="ECO:0000313" key="3">
    <source>
        <dbReference type="EMBL" id="EAU69585.1"/>
    </source>
</evidence>
<proteinExistence type="predicted"/>
<dbReference type="AlphaFoldDB" id="Q09CW4"/>
<feature type="compositionally biased region" description="Low complexity" evidence="1">
    <location>
        <begin position="685"/>
        <end position="696"/>
    </location>
</feature>
<evidence type="ECO:0000313" key="4">
    <source>
        <dbReference type="Proteomes" id="UP000032702"/>
    </source>
</evidence>
<gene>
    <name evidence="3" type="ORF">STIAU_2011</name>
</gene>
<dbReference type="EMBL" id="AAMD01000005">
    <property type="protein sequence ID" value="EAU69585.1"/>
    <property type="molecule type" value="Genomic_DNA"/>
</dbReference>
<evidence type="ECO:0000256" key="2">
    <source>
        <dbReference type="SAM" id="Phobius"/>
    </source>
</evidence>
<feature type="transmembrane region" description="Helical" evidence="2">
    <location>
        <begin position="284"/>
        <end position="304"/>
    </location>
</feature>
<dbReference type="PATRIC" id="fig|378806.16.peg.8890"/>
<feature type="transmembrane region" description="Helical" evidence="2">
    <location>
        <begin position="399"/>
        <end position="420"/>
    </location>
</feature>
<protein>
    <submittedName>
        <fullName evidence="3">Uncharacterized protein</fullName>
    </submittedName>
</protein>